<organism evidence="4 5">
    <name type="scientific">Nesterenkonia rhizosphaerae</name>
    <dbReference type="NCBI Taxonomy" id="1348272"/>
    <lineage>
        <taxon>Bacteria</taxon>
        <taxon>Bacillati</taxon>
        <taxon>Actinomycetota</taxon>
        <taxon>Actinomycetes</taxon>
        <taxon>Micrococcales</taxon>
        <taxon>Micrococcaceae</taxon>
        <taxon>Nesterenkonia</taxon>
    </lineage>
</organism>
<dbReference type="Gene3D" id="3.30.540.10">
    <property type="entry name" value="Fructose-1,6-Bisphosphatase, subunit A, domain 1"/>
    <property type="match status" value="1"/>
</dbReference>
<dbReference type="InterPro" id="IPR020583">
    <property type="entry name" value="Inositol_monoP_metal-BS"/>
</dbReference>
<keyword evidence="3" id="KW-0460">Magnesium</keyword>
<keyword evidence="2" id="KW-0378">Hydrolase</keyword>
<accession>A0ABP9FRD8</accession>
<evidence type="ECO:0000313" key="4">
    <source>
        <dbReference type="EMBL" id="GAA4910213.1"/>
    </source>
</evidence>
<sequence>MTDIRSGTRSVLEGASDLITELLPKLDSLRSDVTLKNDGTPVTQADLLLQQALQRYLSSHMEDLTFVGEEGQWDPDAEPQGWTAVVDPIDGTENFASNLPEWGVAVSIFRGPRHAGSMIVLPDLGKRLITGDTVTYASSRITAFSSAISDELVEQLARTPQARVMGAAVYNLYGVCTGRLATFINPVGAYSWDLLAGVQLALEHNCEVYIDDEPYRGGYLYPGRKYRLEIHHRHDRHPR</sequence>
<evidence type="ECO:0000256" key="1">
    <source>
        <dbReference type="ARBA" id="ARBA00022723"/>
    </source>
</evidence>
<dbReference type="PROSITE" id="PS00629">
    <property type="entry name" value="IMP_1"/>
    <property type="match status" value="1"/>
</dbReference>
<evidence type="ECO:0000313" key="5">
    <source>
        <dbReference type="Proteomes" id="UP001500368"/>
    </source>
</evidence>
<dbReference type="EMBL" id="BAABLW010000001">
    <property type="protein sequence ID" value="GAA4910213.1"/>
    <property type="molecule type" value="Genomic_DNA"/>
</dbReference>
<gene>
    <name evidence="4" type="ORF">GCM10025790_00150</name>
</gene>
<comment type="caution">
    <text evidence="4">The sequence shown here is derived from an EMBL/GenBank/DDBJ whole genome shotgun (WGS) entry which is preliminary data.</text>
</comment>
<dbReference type="Proteomes" id="UP001500368">
    <property type="component" value="Unassembled WGS sequence"/>
</dbReference>
<proteinExistence type="predicted"/>
<reference evidence="5" key="1">
    <citation type="journal article" date="2019" name="Int. J. Syst. Evol. Microbiol.">
        <title>The Global Catalogue of Microorganisms (GCM) 10K type strain sequencing project: providing services to taxonomists for standard genome sequencing and annotation.</title>
        <authorList>
            <consortium name="The Broad Institute Genomics Platform"/>
            <consortium name="The Broad Institute Genome Sequencing Center for Infectious Disease"/>
            <person name="Wu L."/>
            <person name="Ma J."/>
        </authorList>
    </citation>
    <scope>NUCLEOTIDE SEQUENCE [LARGE SCALE GENOMIC DNA]</scope>
    <source>
        <strain evidence="5">JCM 19129</strain>
    </source>
</reference>
<keyword evidence="5" id="KW-1185">Reference proteome</keyword>
<dbReference type="PANTHER" id="PTHR20854">
    <property type="entry name" value="INOSITOL MONOPHOSPHATASE"/>
    <property type="match status" value="1"/>
</dbReference>
<dbReference type="Pfam" id="PF00459">
    <property type="entry name" value="Inositol_P"/>
    <property type="match status" value="1"/>
</dbReference>
<evidence type="ECO:0000256" key="3">
    <source>
        <dbReference type="ARBA" id="ARBA00022842"/>
    </source>
</evidence>
<keyword evidence="1" id="KW-0479">Metal-binding</keyword>
<evidence type="ECO:0008006" key="6">
    <source>
        <dbReference type="Google" id="ProtNLM"/>
    </source>
</evidence>
<dbReference type="SUPFAM" id="SSF56655">
    <property type="entry name" value="Carbohydrate phosphatase"/>
    <property type="match status" value="1"/>
</dbReference>
<name>A0ABP9FRD8_9MICC</name>
<dbReference type="PANTHER" id="PTHR20854:SF4">
    <property type="entry name" value="INOSITOL-1-MONOPHOSPHATASE-RELATED"/>
    <property type="match status" value="1"/>
</dbReference>
<evidence type="ECO:0000256" key="2">
    <source>
        <dbReference type="ARBA" id="ARBA00022801"/>
    </source>
</evidence>
<dbReference type="InterPro" id="IPR000760">
    <property type="entry name" value="Inositol_monophosphatase-like"/>
</dbReference>
<protein>
    <recommendedName>
        <fullName evidence="6">Inositol monophosphatase</fullName>
    </recommendedName>
</protein>
<dbReference type="RefSeq" id="WP_345476111.1">
    <property type="nucleotide sequence ID" value="NZ_BAABLW010000001.1"/>
</dbReference>